<accession>A0AAU8J8J7</accession>
<dbReference type="EMBL" id="CP159837">
    <property type="protein sequence ID" value="XCM34866.1"/>
    <property type="molecule type" value="Genomic_DNA"/>
</dbReference>
<name>A0AAU8J8J7_9CYAN</name>
<dbReference type="RefSeq" id="WP_156331699.1">
    <property type="nucleotide sequence ID" value="NZ_CP159837.1"/>
</dbReference>
<protein>
    <submittedName>
        <fullName evidence="1">Uncharacterized protein</fullName>
    </submittedName>
</protein>
<reference evidence="1" key="1">
    <citation type="submission" date="2024-07" db="EMBL/GenBank/DDBJ databases">
        <authorList>
            <person name="Kim Y.J."/>
            <person name="Jeong J.Y."/>
        </authorList>
    </citation>
    <scope>NUCLEOTIDE SEQUENCE</scope>
    <source>
        <strain evidence="1">GIHE-MW2</strain>
    </source>
</reference>
<gene>
    <name evidence="1" type="ORF">ABWT76_003509</name>
</gene>
<dbReference type="AlphaFoldDB" id="A0AAU8J8J7"/>
<evidence type="ECO:0000313" key="1">
    <source>
        <dbReference type="EMBL" id="XCM34866.1"/>
    </source>
</evidence>
<proteinExistence type="predicted"/>
<organism evidence="1">
    <name type="scientific">Planktothricoides raciborskii GIHE-MW2</name>
    <dbReference type="NCBI Taxonomy" id="2792601"/>
    <lineage>
        <taxon>Bacteria</taxon>
        <taxon>Bacillati</taxon>
        <taxon>Cyanobacteriota</taxon>
        <taxon>Cyanophyceae</taxon>
        <taxon>Oscillatoriophycideae</taxon>
        <taxon>Oscillatoriales</taxon>
        <taxon>Oscillatoriaceae</taxon>
        <taxon>Planktothricoides</taxon>
    </lineage>
</organism>
<sequence length="50" mass="5658">MPKVVIADSSCLIIFRKIGELELLHLLYEIASATLRDRISITPEIEIEFG</sequence>